<organism evidence="3 4">
    <name type="scientific">Streptomyces jumonjinensis</name>
    <dbReference type="NCBI Taxonomy" id="1945"/>
    <lineage>
        <taxon>Bacteria</taxon>
        <taxon>Bacillati</taxon>
        <taxon>Actinomycetota</taxon>
        <taxon>Actinomycetes</taxon>
        <taxon>Kitasatosporales</taxon>
        <taxon>Streptomycetaceae</taxon>
        <taxon>Streptomyces</taxon>
    </lineage>
</organism>
<gene>
    <name evidence="3" type="ORF">FF041_32610</name>
</gene>
<dbReference type="AlphaFoldDB" id="A0A646KUP9"/>
<feature type="compositionally biased region" description="Gly residues" evidence="1">
    <location>
        <begin position="276"/>
        <end position="291"/>
    </location>
</feature>
<feature type="compositionally biased region" description="Basic and acidic residues" evidence="1">
    <location>
        <begin position="411"/>
        <end position="421"/>
    </location>
</feature>
<feature type="compositionally biased region" description="Low complexity" evidence="1">
    <location>
        <begin position="264"/>
        <end position="275"/>
    </location>
</feature>
<dbReference type="SUPFAM" id="SSF110849">
    <property type="entry name" value="ParB/Sulfiredoxin"/>
    <property type="match status" value="1"/>
</dbReference>
<comment type="caution">
    <text evidence="3">The sequence shown here is derived from an EMBL/GenBank/DDBJ whole genome shotgun (WGS) entry which is preliminary data.</text>
</comment>
<feature type="compositionally biased region" description="Gly residues" evidence="1">
    <location>
        <begin position="317"/>
        <end position="326"/>
    </location>
</feature>
<feature type="region of interest" description="Disordered" evidence="1">
    <location>
        <begin position="245"/>
        <end position="336"/>
    </location>
</feature>
<reference evidence="3 4" key="1">
    <citation type="submission" date="2019-05" db="EMBL/GenBank/DDBJ databases">
        <title>Comparative genomics and metabolomics analyses of clavulanic acid producing Streptomyces species provides insight into specialized metabolism and evolution of beta-lactam biosynthetic gene clusters.</title>
        <authorList>
            <person name="Moore M.A."/>
            <person name="Cruz-Morales P."/>
            <person name="Barona Gomez F."/>
            <person name="Kapil T."/>
        </authorList>
    </citation>
    <scope>NUCLEOTIDE SEQUENCE [LARGE SCALE GENOMIC DNA]</scope>
    <source>
        <strain evidence="3 4">NRRL 5741</strain>
    </source>
</reference>
<dbReference type="SMART" id="SM00470">
    <property type="entry name" value="ParB"/>
    <property type="match status" value="1"/>
</dbReference>
<feature type="region of interest" description="Disordered" evidence="1">
    <location>
        <begin position="411"/>
        <end position="430"/>
    </location>
</feature>
<dbReference type="EMBL" id="VCLA01000192">
    <property type="protein sequence ID" value="MQT04726.1"/>
    <property type="molecule type" value="Genomic_DNA"/>
</dbReference>
<name>A0A646KUP9_STRJU</name>
<protein>
    <submittedName>
        <fullName evidence="3">Transcriptional regulator</fullName>
    </submittedName>
</protein>
<feature type="domain" description="ParB-like N-terminal" evidence="2">
    <location>
        <begin position="57"/>
        <end position="141"/>
    </location>
</feature>
<evidence type="ECO:0000256" key="1">
    <source>
        <dbReference type="SAM" id="MobiDB-lite"/>
    </source>
</evidence>
<evidence type="ECO:0000313" key="4">
    <source>
        <dbReference type="Proteomes" id="UP000419138"/>
    </source>
</evidence>
<dbReference type="Proteomes" id="UP000419138">
    <property type="component" value="Unassembled WGS sequence"/>
</dbReference>
<evidence type="ECO:0000313" key="3">
    <source>
        <dbReference type="EMBL" id="MQT04726.1"/>
    </source>
</evidence>
<sequence>MPFSGALVTRLQPGCIHHPHVTFLLQRARHAEVGPGLTLGGNVKSADAEEHSPSSPHLVRIDELIPADSPRLNGIDRSHVRRLAAVYPSLPPVLVHRPTMRVVDGMHRIRAAMLKDLDTVEVTFFEGAEDQVFLRSVTANISNGLPLSVADRKTAAARILATHPSLSDRAVATHVGLDAKTVAGVRVCSSAGSPLLNVRTGADGRAHPLDRTAERMHAAALLSEDPALPLRTVVERTGLSLGTAHDVRRRLLRGEDPVPTSRQGGTPPAGSAPGPAGSGGRAGAGSPGDGSPGAPAAPGARTDRAPAGGAPAAARGPGAGPGGSAPGGAAPLSPRSRAPLDTLRKLANDPSLRHSDTGREFMRWLHTRFIVDEAWRRRADAIPPHSVDSMAHLAQHCSDVWRRFAEELVRRRHTDTTDPREAQTTQSTWH</sequence>
<dbReference type="OrthoDB" id="3701787at2"/>
<keyword evidence="4" id="KW-1185">Reference proteome</keyword>
<dbReference type="InterPro" id="IPR003115">
    <property type="entry name" value="ParB_N"/>
</dbReference>
<accession>A0A646KUP9</accession>
<feature type="compositionally biased region" description="Low complexity" evidence="1">
    <location>
        <begin position="292"/>
        <end position="316"/>
    </location>
</feature>
<evidence type="ECO:0000259" key="2">
    <source>
        <dbReference type="SMART" id="SM00470"/>
    </source>
</evidence>
<dbReference type="InterPro" id="IPR036086">
    <property type="entry name" value="ParB/Sulfiredoxin_sf"/>
</dbReference>
<proteinExistence type="predicted"/>